<dbReference type="EMBL" id="CAJVPZ010040170">
    <property type="protein sequence ID" value="CAG8758994.1"/>
    <property type="molecule type" value="Genomic_DNA"/>
</dbReference>
<protein>
    <submittedName>
        <fullName evidence="1">5289_t:CDS:1</fullName>
    </submittedName>
</protein>
<accession>A0A9N9NTJ1</accession>
<keyword evidence="2" id="KW-1185">Reference proteome</keyword>
<proteinExistence type="predicted"/>
<reference evidence="1" key="1">
    <citation type="submission" date="2021-06" db="EMBL/GenBank/DDBJ databases">
        <authorList>
            <person name="Kallberg Y."/>
            <person name="Tangrot J."/>
            <person name="Rosling A."/>
        </authorList>
    </citation>
    <scope>NUCLEOTIDE SEQUENCE</scope>
    <source>
        <strain evidence="1">IN212</strain>
    </source>
</reference>
<evidence type="ECO:0000313" key="2">
    <source>
        <dbReference type="Proteomes" id="UP000789396"/>
    </source>
</evidence>
<organism evidence="1 2">
    <name type="scientific">Racocetra fulgida</name>
    <dbReference type="NCBI Taxonomy" id="60492"/>
    <lineage>
        <taxon>Eukaryota</taxon>
        <taxon>Fungi</taxon>
        <taxon>Fungi incertae sedis</taxon>
        <taxon>Mucoromycota</taxon>
        <taxon>Glomeromycotina</taxon>
        <taxon>Glomeromycetes</taxon>
        <taxon>Diversisporales</taxon>
        <taxon>Gigasporaceae</taxon>
        <taxon>Racocetra</taxon>
    </lineage>
</organism>
<feature type="non-terminal residue" evidence="1">
    <location>
        <position position="1"/>
    </location>
</feature>
<sequence>SYLYNNITSKDLETRTKSWTKSLHASFCLPIQDSKGLWIE</sequence>
<comment type="caution">
    <text evidence="1">The sequence shown here is derived from an EMBL/GenBank/DDBJ whole genome shotgun (WGS) entry which is preliminary data.</text>
</comment>
<feature type="non-terminal residue" evidence="1">
    <location>
        <position position="40"/>
    </location>
</feature>
<dbReference type="Proteomes" id="UP000789396">
    <property type="component" value="Unassembled WGS sequence"/>
</dbReference>
<evidence type="ECO:0000313" key="1">
    <source>
        <dbReference type="EMBL" id="CAG8758994.1"/>
    </source>
</evidence>
<name>A0A9N9NTJ1_9GLOM</name>
<dbReference type="AlphaFoldDB" id="A0A9N9NTJ1"/>
<gene>
    <name evidence="1" type="ORF">RFULGI_LOCUS14161</name>
</gene>